<dbReference type="EMBL" id="JBBPBK010000373">
    <property type="protein sequence ID" value="KAK9265521.1"/>
    <property type="molecule type" value="Genomic_DNA"/>
</dbReference>
<dbReference type="Pfam" id="PF03087">
    <property type="entry name" value="BPS1"/>
    <property type="match status" value="1"/>
</dbReference>
<evidence type="ECO:0000256" key="1">
    <source>
        <dbReference type="SAM" id="MobiDB-lite"/>
    </source>
</evidence>
<accession>A0AAP0N524</accession>
<protein>
    <submittedName>
        <fullName evidence="2">Uncharacterized protein</fullName>
    </submittedName>
</protein>
<dbReference type="GO" id="GO:0048364">
    <property type="term" value="P:root development"/>
    <property type="evidence" value="ECO:0007669"/>
    <property type="project" value="InterPro"/>
</dbReference>
<proteinExistence type="predicted"/>
<keyword evidence="3" id="KW-1185">Reference proteome</keyword>
<evidence type="ECO:0000313" key="3">
    <source>
        <dbReference type="Proteomes" id="UP001415857"/>
    </source>
</evidence>
<organism evidence="2 3">
    <name type="scientific">Liquidambar formosana</name>
    <name type="common">Formosan gum</name>
    <dbReference type="NCBI Taxonomy" id="63359"/>
    <lineage>
        <taxon>Eukaryota</taxon>
        <taxon>Viridiplantae</taxon>
        <taxon>Streptophyta</taxon>
        <taxon>Embryophyta</taxon>
        <taxon>Tracheophyta</taxon>
        <taxon>Spermatophyta</taxon>
        <taxon>Magnoliopsida</taxon>
        <taxon>eudicotyledons</taxon>
        <taxon>Gunneridae</taxon>
        <taxon>Pentapetalae</taxon>
        <taxon>Saxifragales</taxon>
        <taxon>Altingiaceae</taxon>
        <taxon>Liquidambar</taxon>
    </lineage>
</organism>
<dbReference type="GO" id="GO:0048367">
    <property type="term" value="P:shoot system development"/>
    <property type="evidence" value="ECO:0007669"/>
    <property type="project" value="InterPro"/>
</dbReference>
<name>A0AAP0N524_LIQFO</name>
<gene>
    <name evidence="2" type="ORF">L1049_001766</name>
</gene>
<feature type="compositionally biased region" description="Polar residues" evidence="1">
    <location>
        <begin position="1"/>
        <end position="10"/>
    </location>
</feature>
<reference evidence="2 3" key="1">
    <citation type="journal article" date="2024" name="Plant J.">
        <title>Genome sequences and population genomics reveal climatic adaptation and genomic divergence between two closely related sweetgum species.</title>
        <authorList>
            <person name="Xu W.Q."/>
            <person name="Ren C.Q."/>
            <person name="Zhang X.Y."/>
            <person name="Comes H.P."/>
            <person name="Liu X.H."/>
            <person name="Li Y.G."/>
            <person name="Kettle C.J."/>
            <person name="Jalonen R."/>
            <person name="Gaisberger H."/>
            <person name="Ma Y.Z."/>
            <person name="Qiu Y.X."/>
        </authorList>
    </citation>
    <scope>NUCLEOTIDE SEQUENCE [LARGE SCALE GENOMIC DNA]</scope>
    <source>
        <strain evidence="2">Hangzhou</strain>
    </source>
</reference>
<feature type="region of interest" description="Disordered" evidence="1">
    <location>
        <begin position="1"/>
        <end position="21"/>
    </location>
</feature>
<dbReference type="AlphaFoldDB" id="A0AAP0N524"/>
<dbReference type="PANTHER" id="PTHR33070">
    <property type="entry name" value="OS06G0725500 PROTEIN"/>
    <property type="match status" value="1"/>
</dbReference>
<dbReference type="Proteomes" id="UP001415857">
    <property type="component" value="Unassembled WGS sequence"/>
</dbReference>
<dbReference type="PANTHER" id="PTHR33070:SF109">
    <property type="entry name" value="DOMAIN PROTEIN, PUTATIVE (DUF241)-RELATED"/>
    <property type="match status" value="1"/>
</dbReference>
<evidence type="ECO:0000313" key="2">
    <source>
        <dbReference type="EMBL" id="KAK9265521.1"/>
    </source>
</evidence>
<comment type="caution">
    <text evidence="2">The sequence shown here is derived from an EMBL/GenBank/DDBJ whole genome shotgun (WGS) entry which is preliminary data.</text>
</comment>
<dbReference type="InterPro" id="IPR004320">
    <property type="entry name" value="BPS1_pln"/>
</dbReference>
<sequence>MACSTKTNTRSHVRSISLPSRSHPSTLRIQEELNKLRTWEASSTSTAEAICIGLSGLEELYKCMDDLLNLPSTQQALTHHQHEDWVDELLDGSVRLLDICNITRDNMLQIKEHVLNLQSALRRRKGDMSTEGNIANYVCFRKKIKKDARKLIAALKQMDQKFGASPLLDTDYHLSSLIRVLREVSVINISIFQSLLLFLCVPVLKPKPTRWCLVSKLINKGVVACENKQENVNELESVDFALSALCRYNSGEVADLEKMQNVHLRLKAFGD</sequence>